<feature type="compositionally biased region" description="Acidic residues" evidence="1">
    <location>
        <begin position="88"/>
        <end position="109"/>
    </location>
</feature>
<dbReference type="AlphaFoldDB" id="A0A2P8DHJ0"/>
<sequence length="109" mass="11929">MLHPQSGRVQRASREAFDRVWSHEGWQLTAEKPTPQEPATGEKPLDKLKVPELRAYAADQGIDLGDASKKADILAAIEAATEDSGANDAEDEDHEDDDESDDESVPEES</sequence>
<feature type="region of interest" description="Disordered" evidence="1">
    <location>
        <begin position="23"/>
        <end position="48"/>
    </location>
</feature>
<feature type="region of interest" description="Disordered" evidence="1">
    <location>
        <begin position="76"/>
        <end position="109"/>
    </location>
</feature>
<keyword evidence="3" id="KW-1185">Reference proteome</keyword>
<accession>A0A2P8DHJ0</accession>
<dbReference type="Proteomes" id="UP000243528">
    <property type="component" value="Unassembled WGS sequence"/>
</dbReference>
<name>A0A2P8DHJ0_9ACTN</name>
<evidence type="ECO:0000313" key="3">
    <source>
        <dbReference type="Proteomes" id="UP000243528"/>
    </source>
</evidence>
<evidence type="ECO:0000256" key="1">
    <source>
        <dbReference type="SAM" id="MobiDB-lite"/>
    </source>
</evidence>
<evidence type="ECO:0000313" key="2">
    <source>
        <dbReference type="EMBL" id="PSK96694.1"/>
    </source>
</evidence>
<protein>
    <recommendedName>
        <fullName evidence="4">Rho termination factor-like protein</fullName>
    </recommendedName>
</protein>
<dbReference type="EMBL" id="PYGE01000025">
    <property type="protein sequence ID" value="PSK96694.1"/>
    <property type="molecule type" value="Genomic_DNA"/>
</dbReference>
<reference evidence="2 3" key="1">
    <citation type="submission" date="2018-03" db="EMBL/GenBank/DDBJ databases">
        <title>Genomic Encyclopedia of Archaeal and Bacterial Type Strains, Phase II (KMG-II): from individual species to whole genera.</title>
        <authorList>
            <person name="Goeker M."/>
        </authorList>
    </citation>
    <scope>NUCLEOTIDE SEQUENCE [LARGE SCALE GENOMIC DNA]</scope>
    <source>
        <strain evidence="2 3">DSM 45211</strain>
    </source>
</reference>
<proteinExistence type="predicted"/>
<evidence type="ECO:0008006" key="4">
    <source>
        <dbReference type="Google" id="ProtNLM"/>
    </source>
</evidence>
<organism evidence="2 3">
    <name type="scientific">Haloactinopolyspora alba</name>
    <dbReference type="NCBI Taxonomy" id="648780"/>
    <lineage>
        <taxon>Bacteria</taxon>
        <taxon>Bacillati</taxon>
        <taxon>Actinomycetota</taxon>
        <taxon>Actinomycetes</taxon>
        <taxon>Jiangellales</taxon>
        <taxon>Jiangellaceae</taxon>
        <taxon>Haloactinopolyspora</taxon>
    </lineage>
</organism>
<comment type="caution">
    <text evidence="2">The sequence shown here is derived from an EMBL/GenBank/DDBJ whole genome shotgun (WGS) entry which is preliminary data.</text>
</comment>
<gene>
    <name evidence="2" type="ORF">CLV30_12576</name>
</gene>